<sequence>MKKGCLTMSANYEPAYLKILSGGKLQEKIKQAKKHLTECNLCPHNCGVNRKEKLGVCRATDKVIVSSFGPHFGEEAPLVGTKGSGTIFFAYCNMRCVFCQNCELSFGGEGQPVGNDELADIMLELQDYYHCHNINLVTPTHFVPNILEALYLAAERGLRLPLVYNCGGYEKLETLALLDGVIDIYMPDFKYHLAERGQRYSGVKNYPEMVKKALKEMDRQVGGLKTDELGIAYRGLIIRHLVMPGGLEDTREVLKFIKEELSPDCLVNLMEQYYPAHRAYQYEEISERLSRQEYEEALKYAGELGLRLAG</sequence>
<name>A0A1I6DWP8_9FIRM</name>
<reference evidence="7" key="1">
    <citation type="submission" date="2016-10" db="EMBL/GenBank/DDBJ databases">
        <authorList>
            <person name="Varghese N."/>
            <person name="Submissions S."/>
        </authorList>
    </citation>
    <scope>NUCLEOTIDE SEQUENCE [LARGE SCALE GENOMIC DNA]</scope>
    <source>
        <strain evidence="7">DSM 3669</strain>
    </source>
</reference>
<dbReference type="InterPro" id="IPR013785">
    <property type="entry name" value="Aldolase_TIM"/>
</dbReference>
<accession>A0A1I6DWP8</accession>
<evidence type="ECO:0000256" key="4">
    <source>
        <dbReference type="ARBA" id="ARBA00023014"/>
    </source>
</evidence>
<evidence type="ECO:0000313" key="6">
    <source>
        <dbReference type="EMBL" id="SFR09797.1"/>
    </source>
</evidence>
<organism evidence="6 7">
    <name type="scientific">Desulfoscipio geothermicus DSM 3669</name>
    <dbReference type="NCBI Taxonomy" id="1121426"/>
    <lineage>
        <taxon>Bacteria</taxon>
        <taxon>Bacillati</taxon>
        <taxon>Bacillota</taxon>
        <taxon>Clostridia</taxon>
        <taxon>Eubacteriales</taxon>
        <taxon>Desulfallaceae</taxon>
        <taxon>Desulfoscipio</taxon>
    </lineage>
</organism>
<feature type="binding site" evidence="5">
    <location>
        <position position="92"/>
    </location>
    <ligand>
        <name>[4Fe-4S] cluster</name>
        <dbReference type="ChEBI" id="CHEBI:49883"/>
        <note>4Fe-4S-S-AdoMet</note>
    </ligand>
</feature>
<dbReference type="AlphaFoldDB" id="A0A1I6DWP8"/>
<keyword evidence="7" id="KW-1185">Reference proteome</keyword>
<dbReference type="InterPro" id="IPR016431">
    <property type="entry name" value="Pyrv-formate_lyase-activ_prd"/>
</dbReference>
<dbReference type="PANTHER" id="PTHR43075:SF1">
    <property type="entry name" value="FORMATE LYASE ACTIVATING ENZYME, PUTATIVE (AFU_ORTHOLOGUE AFUA_2G15630)-RELATED"/>
    <property type="match status" value="1"/>
</dbReference>
<evidence type="ECO:0000256" key="3">
    <source>
        <dbReference type="ARBA" id="ARBA00023004"/>
    </source>
</evidence>
<dbReference type="PIRSF" id="PIRSF004869">
    <property type="entry name" value="PflX_prd"/>
    <property type="match status" value="1"/>
</dbReference>
<keyword evidence="2 5" id="KW-0479">Metal-binding</keyword>
<gene>
    <name evidence="6" type="ORF">SAMN05660706_11962</name>
</gene>
<keyword evidence="6" id="KW-0456">Lyase</keyword>
<dbReference type="GO" id="GO:0051536">
    <property type="term" value="F:iron-sulfur cluster binding"/>
    <property type="evidence" value="ECO:0007669"/>
    <property type="project" value="UniProtKB-KW"/>
</dbReference>
<dbReference type="GO" id="GO:0016829">
    <property type="term" value="F:lyase activity"/>
    <property type="evidence" value="ECO:0007669"/>
    <property type="project" value="UniProtKB-KW"/>
</dbReference>
<keyword evidence="3 5" id="KW-0408">Iron</keyword>
<evidence type="ECO:0000256" key="5">
    <source>
        <dbReference type="PIRSR" id="PIRSR004869-50"/>
    </source>
</evidence>
<protein>
    <submittedName>
        <fullName evidence="6">Putative pyruvate formate lyase activating enzyme</fullName>
    </submittedName>
</protein>
<dbReference type="STRING" id="39060.SAMN05660706_11962"/>
<evidence type="ECO:0000256" key="1">
    <source>
        <dbReference type="ARBA" id="ARBA00022691"/>
    </source>
</evidence>
<evidence type="ECO:0000313" key="7">
    <source>
        <dbReference type="Proteomes" id="UP000199584"/>
    </source>
</evidence>
<dbReference type="EMBL" id="FOYM01000019">
    <property type="protein sequence ID" value="SFR09797.1"/>
    <property type="molecule type" value="Genomic_DNA"/>
</dbReference>
<dbReference type="SFLD" id="SFLDG01099">
    <property type="entry name" value="Uncharacterised_Radical_SAM_Su"/>
    <property type="match status" value="1"/>
</dbReference>
<feature type="binding site" evidence="5">
    <location>
        <position position="99"/>
    </location>
    <ligand>
        <name>[4Fe-4S] cluster</name>
        <dbReference type="ChEBI" id="CHEBI:49883"/>
        <note>4Fe-4S-S-AdoMet</note>
    </ligand>
</feature>
<dbReference type="InterPro" id="IPR007197">
    <property type="entry name" value="rSAM"/>
</dbReference>
<dbReference type="PANTHER" id="PTHR43075">
    <property type="entry name" value="FORMATE LYASE ACTIVATING ENZYME, PUTATIVE (AFU_ORTHOLOGUE AFUA_2G15630)-RELATED"/>
    <property type="match status" value="1"/>
</dbReference>
<dbReference type="GO" id="GO:0046872">
    <property type="term" value="F:metal ion binding"/>
    <property type="evidence" value="ECO:0007669"/>
    <property type="project" value="UniProtKB-KW"/>
</dbReference>
<keyword evidence="1 5" id="KW-0949">S-adenosyl-L-methionine</keyword>
<keyword evidence="6" id="KW-0670">Pyruvate</keyword>
<dbReference type="Proteomes" id="UP000199584">
    <property type="component" value="Unassembled WGS sequence"/>
</dbReference>
<proteinExistence type="predicted"/>
<evidence type="ECO:0000256" key="2">
    <source>
        <dbReference type="ARBA" id="ARBA00022723"/>
    </source>
</evidence>
<dbReference type="InterPro" id="IPR058240">
    <property type="entry name" value="rSAM_sf"/>
</dbReference>
<dbReference type="SUPFAM" id="SSF102114">
    <property type="entry name" value="Radical SAM enzymes"/>
    <property type="match status" value="1"/>
</dbReference>
<dbReference type="SFLD" id="SFLDS00029">
    <property type="entry name" value="Radical_SAM"/>
    <property type="match status" value="1"/>
</dbReference>
<dbReference type="CDD" id="cd01335">
    <property type="entry name" value="Radical_SAM"/>
    <property type="match status" value="1"/>
</dbReference>
<dbReference type="InterPro" id="IPR040085">
    <property type="entry name" value="MJ0674-like"/>
</dbReference>
<feature type="binding site" evidence="5">
    <location>
        <position position="96"/>
    </location>
    <ligand>
        <name>[4Fe-4S] cluster</name>
        <dbReference type="ChEBI" id="CHEBI:49883"/>
        <note>4Fe-4S-S-AdoMet</note>
    </ligand>
</feature>
<dbReference type="Gene3D" id="3.20.20.70">
    <property type="entry name" value="Aldolase class I"/>
    <property type="match status" value="1"/>
</dbReference>
<comment type="cofactor">
    <cofactor evidence="5">
        <name>[4Fe-4S] cluster</name>
        <dbReference type="ChEBI" id="CHEBI:49883"/>
    </cofactor>
    <text evidence="5">Binds 1 [4Fe-4S] cluster. The cluster is coordinated with 3 cysteines and an exchangeable S-adenosyl-L-methionine.</text>
</comment>
<keyword evidence="4 5" id="KW-0411">Iron-sulfur</keyword>